<comment type="caution">
    <text evidence="1">The sequence shown here is derived from an EMBL/GenBank/DDBJ whole genome shotgun (WGS) entry which is preliminary data.</text>
</comment>
<proteinExistence type="predicted"/>
<dbReference type="Proteomes" id="UP001432322">
    <property type="component" value="Unassembled WGS sequence"/>
</dbReference>
<sequence length="125" mass="15191">FLTDELLRMLVSNKKDVQFETLCEKITAPGLFKLWEDMLEGKFDGIYFNVNDSVSDELFNLLGYSIRKDNCFEDEQVEAAGRIDESKRYEIWRNPYDTYRITMSRIYDDRPWKSMKYDTDRYWKY</sequence>
<keyword evidence="2" id="KW-1185">Reference proteome</keyword>
<protein>
    <submittedName>
        <fullName evidence="1">Uncharacterized protein</fullName>
    </submittedName>
</protein>
<accession>A0AAV5WGG6</accession>
<dbReference type="EMBL" id="BTSY01000005">
    <property type="protein sequence ID" value="GMT30588.1"/>
    <property type="molecule type" value="Genomic_DNA"/>
</dbReference>
<reference evidence="1" key="1">
    <citation type="submission" date="2023-10" db="EMBL/GenBank/DDBJ databases">
        <title>Genome assembly of Pristionchus species.</title>
        <authorList>
            <person name="Yoshida K."/>
            <person name="Sommer R.J."/>
        </authorList>
    </citation>
    <scope>NUCLEOTIDE SEQUENCE</scope>
    <source>
        <strain evidence="1">RS5133</strain>
    </source>
</reference>
<feature type="non-terminal residue" evidence="1">
    <location>
        <position position="125"/>
    </location>
</feature>
<dbReference type="AlphaFoldDB" id="A0AAV5WGG6"/>
<gene>
    <name evidence="1" type="ORF">PFISCL1PPCAC_21886</name>
</gene>
<name>A0AAV5WGG6_9BILA</name>
<evidence type="ECO:0000313" key="2">
    <source>
        <dbReference type="Proteomes" id="UP001432322"/>
    </source>
</evidence>
<organism evidence="1 2">
    <name type="scientific">Pristionchus fissidentatus</name>
    <dbReference type="NCBI Taxonomy" id="1538716"/>
    <lineage>
        <taxon>Eukaryota</taxon>
        <taxon>Metazoa</taxon>
        <taxon>Ecdysozoa</taxon>
        <taxon>Nematoda</taxon>
        <taxon>Chromadorea</taxon>
        <taxon>Rhabditida</taxon>
        <taxon>Rhabditina</taxon>
        <taxon>Diplogasteromorpha</taxon>
        <taxon>Diplogasteroidea</taxon>
        <taxon>Neodiplogasteridae</taxon>
        <taxon>Pristionchus</taxon>
    </lineage>
</organism>
<feature type="non-terminal residue" evidence="1">
    <location>
        <position position="1"/>
    </location>
</feature>
<evidence type="ECO:0000313" key="1">
    <source>
        <dbReference type="EMBL" id="GMT30588.1"/>
    </source>
</evidence>